<evidence type="ECO:0000256" key="1">
    <source>
        <dbReference type="ARBA" id="ARBA00010116"/>
    </source>
</evidence>
<proteinExistence type="inferred from homology"/>
<dbReference type="EMBL" id="CP063088">
    <property type="protein sequence ID" value="QOQ99118.1"/>
    <property type="molecule type" value="Genomic_DNA"/>
</dbReference>
<dbReference type="PANTHER" id="PTHR39576">
    <property type="entry name" value="ATTACHING AND EFFACING PROTEIN HOMOLOG-RELATED-RELATED"/>
    <property type="match status" value="1"/>
</dbReference>
<organism evidence="3 4">
    <name type="scientific">Campylobacter lari</name>
    <dbReference type="NCBI Taxonomy" id="201"/>
    <lineage>
        <taxon>Bacteria</taxon>
        <taxon>Pseudomonadati</taxon>
        <taxon>Campylobacterota</taxon>
        <taxon>Epsilonproteobacteria</taxon>
        <taxon>Campylobacterales</taxon>
        <taxon>Campylobacteraceae</taxon>
        <taxon>Campylobacter</taxon>
    </lineage>
</organism>
<sequence length="1515" mass="171288">MKKIFLLVLLIHTFLFSQIMILKNHNRIVIDNNQTLTLNHVNHDQKQILKEHNSIDPRVKKLLEEKPNKDFNLSKEDEELSNKVINTIQTIGNVYNAKDGKERDKIARDLASNYLSLQANTLIQEYLYSLNHSINSEFNLNYNDRGGLSGSAKALLPIMSEDNPKISYFLQSGIGGYDNNRIIGHFGGGIRYYPNALALDNSGNIMLGLNLVYDHDFSREHKRMSLGFESMIDTLAFHTNIYQRLSDWINSYDFKNTNNEITFLERPANGWDMGIKYAFPAMSNVAIFANMSKWYGEKVAPFGNASNYEDLEKNPLVYEGGITYSPYPALTFSLSHKRSNESDKQGTNIAMNFNIPLDKDGFKHAFDTKLAGINNTIEGSRTHFIDRDYSMVLEYKAINNAYHISYCGNLGDNTHCIMLKNGFNQAVKNVAMSVTPEQKSVILKNGNHYITNDSGKVFVKIIHAYGVHQTNLIAKAGNAQESFPITIIAPKGDFRVFAKPSNIQRYEKSLITFAGSDLASDLDINWKLIGKGSLEKTPNSDKTDKDGNSNIIYKPDANMKDKEKATIIANVLGVTLKAFVQIAIYGDNDIILDKTTIGNKEKAHASYKNLQAKTTKVKWSIQGDNALFIDKDKTTKELNLIADEKGESNVEIIGLSGNEKVKIIVKNMSDELVKEKSKVLEIKNYTATMELPTGKDPVTHQDFEKGMIDYKSDFEVKLKGLMPKTKVSWKAKDIQSNKTLRISNDKESTADDKGESKVVFEGVKDFNIKRLQIIATYNQSTASTQEVSGEIKLHQYTPSINFSKDKIHAYESENIKALKDPKLDHIEVTLKGGKPNEKIDWSLSGDASLSNQEAVFNASGEAKATITSKAPFKANPNLEVKTMTNDLKKELPYEIKEYTPKVEGFSPKFDKEDTLDYKTDFSVQVSNLLPNSKISITKTQIIKPKKEEIEVNNKGEATLEFEGISDFSQKEITIAFNYIKKGDEKAEQTYTIKLHQYTPSINFSKDKIHAYESENIKALKDPKLDHIEVTLKGGKPNEKIDWSLSGDASLSNQEAVFNASGEAKATITSKAPFKANPNLEVKTMTNDLKKELPYEIKEYTPKVEYPSFKGQANTIEYNKDFSIKVSGLLPNSTIDKISGSKGVKVKKDSYDINDKGEATLEFEGISDYNILSIKVNFTYIKRGNEEASCDTNEIKIAPSDLIFYYDNYLNPYNGKDVNLEVSKGLPNRKLVWSISGDGEFKNTPPEYFDSTGKIKIQITPKKPYQNSVKVSVKYESESKDFSQIIRYDYKPEVPSGNDSKVDFNNDTSLKLTGLKPKSKVTLIPNMTLTYTKLNNTEATADENGIAYINFSHVTSVPNPDFNTNYRFYLTIQYDRGDGEISSVDSHWIYIITKRINFTYWAYTDHNYYEVAVTSSGGVPGMPIPRQFIYISWRLGMSGERGLVNAEKFDEKGNADYYREFYWNTALVNHKTEMKYGYQHNGHSSLDILRYIDFDAYELIEKGWKIIDSFYVDIGY</sequence>
<evidence type="ECO:0000259" key="2">
    <source>
        <dbReference type="Pfam" id="PF11924"/>
    </source>
</evidence>
<dbReference type="Gene3D" id="2.40.160.160">
    <property type="entry name" value="Inverse autotransporter, beta-domain"/>
    <property type="match status" value="1"/>
</dbReference>
<dbReference type="GO" id="GO:0009279">
    <property type="term" value="C:cell outer membrane"/>
    <property type="evidence" value="ECO:0007669"/>
    <property type="project" value="TreeGrafter"/>
</dbReference>
<gene>
    <name evidence="3" type="ORF">HW242_05190</name>
</gene>
<comment type="similarity">
    <text evidence="1">Belongs to the intimin/invasin family.</text>
</comment>
<accession>A0A7M1MDS9</accession>
<name>A0A7M1MDS9_CAMLA</name>
<dbReference type="InterPro" id="IPR038177">
    <property type="entry name" value="IAT_beta_sf"/>
</dbReference>
<dbReference type="InterPro" id="IPR024519">
    <property type="entry name" value="IAT_beta"/>
</dbReference>
<dbReference type="InterPro" id="IPR051715">
    <property type="entry name" value="Intimin-Invasin_domain"/>
</dbReference>
<evidence type="ECO:0000313" key="3">
    <source>
        <dbReference type="EMBL" id="QOQ99118.1"/>
    </source>
</evidence>
<reference evidence="3 4" key="1">
    <citation type="submission" date="2020-10" db="EMBL/GenBank/DDBJ databases">
        <title>Campylobacter and Helicobacter PacBio genomes.</title>
        <authorList>
            <person name="Lane C."/>
        </authorList>
    </citation>
    <scope>NUCLEOTIDE SEQUENCE [LARGE SCALE GENOMIC DNA]</scope>
    <source>
        <strain evidence="3 4">2014D-0218</strain>
    </source>
</reference>
<dbReference type="Pfam" id="PF11924">
    <property type="entry name" value="IAT_beta"/>
    <property type="match status" value="1"/>
</dbReference>
<dbReference type="Proteomes" id="UP000594890">
    <property type="component" value="Chromosome"/>
</dbReference>
<dbReference type="PANTHER" id="PTHR39576:SF2">
    <property type="entry name" value="ATTACHING AND EFFACING PROTEIN HOMOLOG-RELATED"/>
    <property type="match status" value="1"/>
</dbReference>
<feature type="domain" description="Inverse autotransporter beta-domain" evidence="2">
    <location>
        <begin position="91"/>
        <end position="389"/>
    </location>
</feature>
<evidence type="ECO:0000313" key="4">
    <source>
        <dbReference type="Proteomes" id="UP000594890"/>
    </source>
</evidence>
<protein>
    <submittedName>
        <fullName evidence="3">Inverse autotransporter beta domain-containing protein</fullName>
    </submittedName>
</protein>